<accession>A0A2A4X8L5</accession>
<keyword evidence="1" id="KW-0238">DNA-binding</keyword>
<dbReference type="PANTHER" id="PTHR30461:SF2">
    <property type="entry name" value="SERINE RECOMBINASE PINE-RELATED"/>
    <property type="match status" value="1"/>
</dbReference>
<name>A0A2A4X8L5_9GAMM</name>
<dbReference type="GO" id="GO:0000150">
    <property type="term" value="F:DNA strand exchange activity"/>
    <property type="evidence" value="ECO:0007669"/>
    <property type="project" value="InterPro"/>
</dbReference>
<comment type="caution">
    <text evidence="4">The sequence shown here is derived from an EMBL/GenBank/DDBJ whole genome shotgun (WGS) entry which is preliminary data.</text>
</comment>
<dbReference type="InterPro" id="IPR036162">
    <property type="entry name" value="Resolvase-like_N_sf"/>
</dbReference>
<dbReference type="InterPro" id="IPR006119">
    <property type="entry name" value="Resolv_N"/>
</dbReference>
<evidence type="ECO:0000313" key="4">
    <source>
        <dbReference type="EMBL" id="PCI78844.1"/>
    </source>
</evidence>
<dbReference type="PANTHER" id="PTHR30461">
    <property type="entry name" value="DNA-INVERTASE FROM LAMBDOID PROPHAGE"/>
    <property type="match status" value="1"/>
</dbReference>
<dbReference type="SMART" id="SM00857">
    <property type="entry name" value="Resolvase"/>
    <property type="match status" value="1"/>
</dbReference>
<proteinExistence type="predicted"/>
<organism evidence="4 5">
    <name type="scientific">SAR86 cluster bacterium</name>
    <dbReference type="NCBI Taxonomy" id="2030880"/>
    <lineage>
        <taxon>Bacteria</taxon>
        <taxon>Pseudomonadati</taxon>
        <taxon>Pseudomonadota</taxon>
        <taxon>Gammaproteobacteria</taxon>
        <taxon>SAR86 cluster</taxon>
    </lineage>
</organism>
<reference evidence="5" key="1">
    <citation type="submission" date="2017-08" db="EMBL/GenBank/DDBJ databases">
        <title>A dynamic microbial community with high functional redundancy inhabits the cold, oxic subseafloor aquifer.</title>
        <authorList>
            <person name="Tully B.J."/>
            <person name="Wheat C.G."/>
            <person name="Glazer B.T."/>
            <person name="Huber J.A."/>
        </authorList>
    </citation>
    <scope>NUCLEOTIDE SEQUENCE [LARGE SCALE GENOMIC DNA]</scope>
</reference>
<evidence type="ECO:0000256" key="1">
    <source>
        <dbReference type="ARBA" id="ARBA00023125"/>
    </source>
</evidence>
<evidence type="ECO:0000256" key="2">
    <source>
        <dbReference type="ARBA" id="ARBA00023172"/>
    </source>
</evidence>
<evidence type="ECO:0000259" key="3">
    <source>
        <dbReference type="PROSITE" id="PS51736"/>
    </source>
</evidence>
<dbReference type="Proteomes" id="UP000218767">
    <property type="component" value="Unassembled WGS sequence"/>
</dbReference>
<dbReference type="InterPro" id="IPR038109">
    <property type="entry name" value="DNA_bind_recomb_sf"/>
</dbReference>
<dbReference type="PROSITE" id="PS51736">
    <property type="entry name" value="RECOMBINASES_3"/>
    <property type="match status" value="1"/>
</dbReference>
<gene>
    <name evidence="4" type="ORF">COB20_06140</name>
</gene>
<dbReference type="Gene3D" id="3.40.50.1390">
    <property type="entry name" value="Resolvase, N-terminal catalytic domain"/>
    <property type="match status" value="1"/>
</dbReference>
<dbReference type="Pfam" id="PF00239">
    <property type="entry name" value="Resolvase"/>
    <property type="match status" value="1"/>
</dbReference>
<dbReference type="InterPro" id="IPR050639">
    <property type="entry name" value="SSR_resolvase"/>
</dbReference>
<sequence>MTIYSYCRTSELEASLEQDELDAILEPEMLAIQTYCLRQSWFMTETLKDSNCNWNYEFGRRESGKRLMSLLQPGDVILCSKLERICSSSHEVIKLVQKLKEKSVQLHIVELSGDITDIELSVNFAAVAQLFSALEKRKSAERIKGVKQRQRKQGRYLGGSRPFGYMIHENGRLIENPMEQRVLRRIMELKKQGKSLRAISSEVSTPVMPISFKTVQRLLQRHAQQY</sequence>
<protein>
    <recommendedName>
        <fullName evidence="3">Resolvase/invertase-type recombinase catalytic domain-containing protein</fullName>
    </recommendedName>
</protein>
<dbReference type="SUPFAM" id="SSF53041">
    <property type="entry name" value="Resolvase-like"/>
    <property type="match status" value="1"/>
</dbReference>
<feature type="domain" description="Resolvase/invertase-type recombinase catalytic" evidence="3">
    <location>
        <begin position="2"/>
        <end position="154"/>
    </location>
</feature>
<dbReference type="Gene3D" id="3.90.1750.20">
    <property type="entry name" value="Putative Large Serine Recombinase, Chain B, Domain 2"/>
    <property type="match status" value="1"/>
</dbReference>
<evidence type="ECO:0000313" key="5">
    <source>
        <dbReference type="Proteomes" id="UP000218767"/>
    </source>
</evidence>
<dbReference type="EMBL" id="NVUL01000026">
    <property type="protein sequence ID" value="PCI78844.1"/>
    <property type="molecule type" value="Genomic_DNA"/>
</dbReference>
<dbReference type="AlphaFoldDB" id="A0A2A4X8L5"/>
<keyword evidence="2" id="KW-0233">DNA recombination</keyword>
<dbReference type="GO" id="GO:0003677">
    <property type="term" value="F:DNA binding"/>
    <property type="evidence" value="ECO:0007669"/>
    <property type="project" value="UniProtKB-KW"/>
</dbReference>